<accession>A0A1B0VMC7</accession>
<feature type="region of interest" description="Disordered" evidence="1">
    <location>
        <begin position="132"/>
        <end position="155"/>
    </location>
</feature>
<dbReference type="EMBL" id="KU708004">
    <property type="protein sequence ID" value="AMW64470.1"/>
    <property type="molecule type" value="Genomic_DNA"/>
</dbReference>
<protein>
    <submittedName>
        <fullName evidence="2">Uncharacterized protein</fullName>
    </submittedName>
</protein>
<proteinExistence type="predicted"/>
<organism evidence="2 3">
    <name type="scientific">Pseudomonas phage phiAH14a</name>
    <dbReference type="NCBI Taxonomy" id="1805958"/>
    <lineage>
        <taxon>Viruses</taxon>
        <taxon>Duplodnaviria</taxon>
        <taxon>Heunggongvirae</taxon>
        <taxon>Uroviricota</taxon>
        <taxon>Caudoviricetes</taxon>
        <taxon>Miecznikowavirus</taxon>
        <taxon>Miecznikowavirus AH14a</taxon>
    </lineage>
</organism>
<evidence type="ECO:0000313" key="2">
    <source>
        <dbReference type="EMBL" id="AMW64470.1"/>
    </source>
</evidence>
<evidence type="ECO:0000313" key="3">
    <source>
        <dbReference type="Proteomes" id="UP000222764"/>
    </source>
</evidence>
<name>A0A1B0VMC7_9CAUD</name>
<evidence type="ECO:0000256" key="1">
    <source>
        <dbReference type="SAM" id="MobiDB-lite"/>
    </source>
</evidence>
<sequence>MSEVMRWKLKGFIPGVEGVSKALFQPWVVPAEDFDQVTVERDALKTSLGAVTFNLDKTDKIALALQQRLTAADERVDVLDGLIGEVLDAVGREPLDLDAVLRLRARMRAALKPAEVGADSCEFCKGWGFRSNPDGADEGCGACNGTGKEPSDDQQ</sequence>
<reference evidence="2 3" key="1">
    <citation type="journal article" date="2016" name="PLoS ONE">
        <title>Two Inducible Prophages of an Antarctic Pseudomonas sp. ANT_H14 Use the Same Capsid for Packaging Their Genomes - Characterization of a Novel Phage Helper-Satellite System.</title>
        <authorList>
            <person name="Dziewit L."/>
            <person name="Radlinska M."/>
        </authorList>
    </citation>
    <scope>NUCLEOTIDE SEQUENCE [LARGE SCALE GENOMIC DNA]</scope>
</reference>
<gene>
    <name evidence="2" type="ORF">AH14a_p10</name>
</gene>
<dbReference type="Proteomes" id="UP000222764">
    <property type="component" value="Segment"/>
</dbReference>
<keyword evidence="3" id="KW-1185">Reference proteome</keyword>